<dbReference type="InterPro" id="IPR000426">
    <property type="entry name" value="Proteasome_asu_N"/>
</dbReference>
<evidence type="ECO:0000256" key="6">
    <source>
        <dbReference type="SAM" id="MobiDB-lite"/>
    </source>
</evidence>
<sequence length="293" mass="31715">MFRNQYDNDATTFSPQGRLHQVEYALEAIKQGSCAVGLRSDTHAALVTLKRNAEDLGSYQKKIIRIDNHLGIALAGLAPDARVLSNYMRQQAMSSKMIYNRPLPIQRISDSLADKAQRNTQHYGKRPYGVGLLIAGYDEQGPHLFEFVSSGTVLAYRATAIGARSQSARTYLERNVDALASSSKEELILHGLRALRDSLAQDKELTTANTSIALVGEDQVFTVMEGEELVPWLEKLGDVSMTAVRQREAAIRNAPASTAAGAGEAEMTETTPVAGADSTQGAAAEGQGEAMEE</sequence>
<evidence type="ECO:0000259" key="7">
    <source>
        <dbReference type="PROSITE" id="PS00388"/>
    </source>
</evidence>
<dbReference type="GO" id="GO:0005737">
    <property type="term" value="C:cytoplasm"/>
    <property type="evidence" value="ECO:0007669"/>
    <property type="project" value="UniProtKB-SubCell"/>
</dbReference>
<dbReference type="PROSITE" id="PS00388">
    <property type="entry name" value="PROTEASOME_ALPHA_1"/>
    <property type="match status" value="1"/>
</dbReference>
<dbReference type="InterPro" id="IPR050115">
    <property type="entry name" value="Proteasome_alpha"/>
</dbReference>
<dbReference type="CDD" id="cd03749">
    <property type="entry name" value="proteasome_alpha_type_1"/>
    <property type="match status" value="1"/>
</dbReference>
<dbReference type="InterPro" id="IPR001353">
    <property type="entry name" value="Proteasome_sua/b"/>
</dbReference>
<proteinExistence type="inferred from homology"/>
<accession>A0A1Y2FN61</accession>
<dbReference type="FunFam" id="3.60.20.10:FF:000016">
    <property type="entry name" value="Proteasome subunit alpha type-6"/>
    <property type="match status" value="1"/>
</dbReference>
<evidence type="ECO:0000256" key="4">
    <source>
        <dbReference type="PROSITE-ProRule" id="PRU00808"/>
    </source>
</evidence>
<dbReference type="GO" id="GO:0006511">
    <property type="term" value="P:ubiquitin-dependent protein catabolic process"/>
    <property type="evidence" value="ECO:0007669"/>
    <property type="project" value="InterPro"/>
</dbReference>
<keyword evidence="3 5" id="KW-0539">Nucleus</keyword>
<comment type="subunit">
    <text evidence="5">The 26S proteasome consists of a 20S proteasome core and two 19S regulatory subunits.</text>
</comment>
<evidence type="ECO:0000256" key="2">
    <source>
        <dbReference type="ARBA" id="ARBA00022942"/>
    </source>
</evidence>
<dbReference type="OMA" id="NTQVYGK"/>
<evidence type="ECO:0000256" key="3">
    <source>
        <dbReference type="ARBA" id="ARBA00023242"/>
    </source>
</evidence>
<feature type="region of interest" description="Disordered" evidence="6">
    <location>
        <begin position="252"/>
        <end position="293"/>
    </location>
</feature>
<dbReference type="PROSITE" id="PS51475">
    <property type="entry name" value="PROTEASOME_ALPHA_2"/>
    <property type="match status" value="1"/>
</dbReference>
<dbReference type="RefSeq" id="XP_040726922.1">
    <property type="nucleotide sequence ID" value="XM_040868733.1"/>
</dbReference>
<dbReference type="Pfam" id="PF10584">
    <property type="entry name" value="Proteasome_A_N"/>
    <property type="match status" value="1"/>
</dbReference>
<comment type="caution">
    <text evidence="8">The sequence shown here is derived from an EMBL/GenBank/DDBJ whole genome shotgun (WGS) entry which is preliminary data.</text>
</comment>
<reference evidence="8 9" key="1">
    <citation type="submission" date="2016-07" db="EMBL/GenBank/DDBJ databases">
        <title>Pervasive Adenine N6-methylation of Active Genes in Fungi.</title>
        <authorList>
            <consortium name="DOE Joint Genome Institute"/>
            <person name="Mondo S.J."/>
            <person name="Dannebaum R.O."/>
            <person name="Kuo R.C."/>
            <person name="Labutti K."/>
            <person name="Haridas S."/>
            <person name="Kuo A."/>
            <person name="Salamov A."/>
            <person name="Ahrendt S.R."/>
            <person name="Lipzen A."/>
            <person name="Sullivan W."/>
            <person name="Andreopoulos W.B."/>
            <person name="Clum A."/>
            <person name="Lindquist E."/>
            <person name="Daum C."/>
            <person name="Ramamoorthy G.K."/>
            <person name="Gryganskyi A."/>
            <person name="Culley D."/>
            <person name="Magnuson J.K."/>
            <person name="James T.Y."/>
            <person name="O'Malley M.A."/>
            <person name="Stajich J.E."/>
            <person name="Spatafora J.W."/>
            <person name="Visel A."/>
            <person name="Grigoriev I.V."/>
        </authorList>
    </citation>
    <scope>NUCLEOTIDE SEQUENCE [LARGE SCALE GENOMIC DNA]</scope>
    <source>
        <strain evidence="8 9">12-1054</strain>
    </source>
</reference>
<dbReference type="GO" id="GO:0005634">
    <property type="term" value="C:nucleus"/>
    <property type="evidence" value="ECO:0007669"/>
    <property type="project" value="UniProtKB-SubCell"/>
</dbReference>
<keyword evidence="1 5" id="KW-0963">Cytoplasm</keyword>
<feature type="domain" description="Proteasome alpha-type subunits" evidence="7">
    <location>
        <begin position="6"/>
        <end position="28"/>
    </location>
</feature>
<evidence type="ECO:0000313" key="8">
    <source>
        <dbReference type="EMBL" id="ORY85440.1"/>
    </source>
</evidence>
<evidence type="ECO:0000313" key="9">
    <source>
        <dbReference type="Proteomes" id="UP000193685"/>
    </source>
</evidence>
<protein>
    <recommendedName>
        <fullName evidence="5">Proteasome subunit alpha type</fullName>
    </recommendedName>
</protein>
<dbReference type="Gene3D" id="3.60.20.10">
    <property type="entry name" value="Glutamine Phosphoribosylpyrophosphate, subunit 1, domain 1"/>
    <property type="match status" value="1"/>
</dbReference>
<dbReference type="EMBL" id="MCFI01000004">
    <property type="protein sequence ID" value="ORY85440.1"/>
    <property type="molecule type" value="Genomic_DNA"/>
</dbReference>
<name>A0A1Y2FN61_PROLT</name>
<dbReference type="InterPro" id="IPR023332">
    <property type="entry name" value="Proteasome_alpha-type"/>
</dbReference>
<dbReference type="Pfam" id="PF00227">
    <property type="entry name" value="Proteasome"/>
    <property type="match status" value="1"/>
</dbReference>
<dbReference type="OrthoDB" id="431557at2759"/>
<dbReference type="AlphaFoldDB" id="A0A1Y2FN61"/>
<dbReference type="GeneID" id="63785332"/>
<dbReference type="SMART" id="SM00948">
    <property type="entry name" value="Proteasome_A_N"/>
    <property type="match status" value="1"/>
</dbReference>
<gene>
    <name evidence="8" type="ORF">BCR37DRAFT_377107</name>
</gene>
<dbReference type="STRING" id="56484.A0A1Y2FN61"/>
<keyword evidence="2 4" id="KW-0647">Proteasome</keyword>
<dbReference type="InterPro" id="IPR029055">
    <property type="entry name" value="Ntn_hydrolases_N"/>
</dbReference>
<evidence type="ECO:0000256" key="1">
    <source>
        <dbReference type="ARBA" id="ARBA00022490"/>
    </source>
</evidence>
<organism evidence="8 9">
    <name type="scientific">Protomyces lactucae-debilis</name>
    <dbReference type="NCBI Taxonomy" id="2754530"/>
    <lineage>
        <taxon>Eukaryota</taxon>
        <taxon>Fungi</taxon>
        <taxon>Dikarya</taxon>
        <taxon>Ascomycota</taxon>
        <taxon>Taphrinomycotina</taxon>
        <taxon>Taphrinomycetes</taxon>
        <taxon>Taphrinales</taxon>
        <taxon>Protomycetaceae</taxon>
        <taxon>Protomyces</taxon>
    </lineage>
</organism>
<evidence type="ECO:0000256" key="5">
    <source>
        <dbReference type="RuleBase" id="RU000551"/>
    </source>
</evidence>
<dbReference type="PANTHER" id="PTHR11599">
    <property type="entry name" value="PROTEASOME SUBUNIT ALPHA/BETA"/>
    <property type="match status" value="1"/>
</dbReference>
<keyword evidence="9" id="KW-1185">Reference proteome</keyword>
<feature type="compositionally biased region" description="Low complexity" evidence="6">
    <location>
        <begin position="254"/>
        <end position="272"/>
    </location>
</feature>
<dbReference type="SUPFAM" id="SSF56235">
    <property type="entry name" value="N-terminal nucleophile aminohydrolases (Ntn hydrolases)"/>
    <property type="match status" value="1"/>
</dbReference>
<feature type="compositionally biased region" description="Low complexity" evidence="6">
    <location>
        <begin position="280"/>
        <end position="293"/>
    </location>
</feature>
<dbReference type="InterPro" id="IPR035144">
    <property type="entry name" value="Proteasome_alpha1"/>
</dbReference>
<comment type="subcellular location">
    <subcellularLocation>
        <location evidence="5">Cytoplasm</location>
    </subcellularLocation>
    <subcellularLocation>
        <location evidence="5">Nucleus</location>
    </subcellularLocation>
</comment>
<dbReference type="GO" id="GO:0019773">
    <property type="term" value="C:proteasome core complex, alpha-subunit complex"/>
    <property type="evidence" value="ECO:0007669"/>
    <property type="project" value="UniProtKB-UniRule"/>
</dbReference>
<dbReference type="Proteomes" id="UP000193685">
    <property type="component" value="Unassembled WGS sequence"/>
</dbReference>
<comment type="similarity">
    <text evidence="4 5">Belongs to the peptidase T1A family.</text>
</comment>